<dbReference type="SUPFAM" id="SSF51569">
    <property type="entry name" value="Aldolase"/>
    <property type="match status" value="1"/>
</dbReference>
<evidence type="ECO:0000313" key="3">
    <source>
        <dbReference type="Proteomes" id="UP000280696"/>
    </source>
</evidence>
<protein>
    <submittedName>
        <fullName evidence="2">N-acetylneuraminate synthase</fullName>
    </submittedName>
</protein>
<dbReference type="RefSeq" id="WP_120468063.1">
    <property type="nucleotide sequence ID" value="NZ_CATAJS010000004.1"/>
</dbReference>
<dbReference type="Gene3D" id="3.20.20.70">
    <property type="entry name" value="Aldolase class I"/>
    <property type="match status" value="1"/>
</dbReference>
<dbReference type="AlphaFoldDB" id="A0A3A9AL98"/>
<dbReference type="OrthoDB" id="9814210at2"/>
<dbReference type="InterPro" id="IPR013132">
    <property type="entry name" value="PseI/NeuA/B-like_N"/>
</dbReference>
<accession>A0A3A9AL98</accession>
<name>A0A3A9AL98_9FIRM</name>
<proteinExistence type="predicted"/>
<dbReference type="InterPro" id="IPR051690">
    <property type="entry name" value="PseI-like"/>
</dbReference>
<comment type="caution">
    <text evidence="2">The sequence shown here is derived from an EMBL/GenBank/DDBJ whole genome shotgun (WGS) entry which is preliminary data.</text>
</comment>
<reference evidence="2 3" key="1">
    <citation type="submission" date="2018-09" db="EMBL/GenBank/DDBJ databases">
        <title>Murine metabolic-syndrome-specific gut microbial biobank.</title>
        <authorList>
            <person name="Liu C."/>
        </authorList>
    </citation>
    <scope>NUCLEOTIDE SEQUENCE [LARGE SCALE GENOMIC DNA]</scope>
    <source>
        <strain evidence="2 3">0.1xD8-82</strain>
    </source>
</reference>
<dbReference type="PANTHER" id="PTHR42966">
    <property type="entry name" value="N-ACETYLNEURAMINATE SYNTHASE"/>
    <property type="match status" value="1"/>
</dbReference>
<dbReference type="EMBL" id="RAYQ01000005">
    <property type="protein sequence ID" value="RKI92360.1"/>
    <property type="molecule type" value="Genomic_DNA"/>
</dbReference>
<organism evidence="2 3">
    <name type="scientific">Parablautia intestinalis</name>
    <dbReference type="NCBI Taxonomy" id="2320100"/>
    <lineage>
        <taxon>Bacteria</taxon>
        <taxon>Bacillati</taxon>
        <taxon>Bacillota</taxon>
        <taxon>Clostridia</taxon>
        <taxon>Lachnospirales</taxon>
        <taxon>Lachnospiraceae</taxon>
        <taxon>Parablautia</taxon>
    </lineage>
</organism>
<dbReference type="InterPro" id="IPR013785">
    <property type="entry name" value="Aldolase_TIM"/>
</dbReference>
<dbReference type="Proteomes" id="UP000280696">
    <property type="component" value="Unassembled WGS sequence"/>
</dbReference>
<feature type="domain" description="PseI/NeuA/B-like" evidence="1">
    <location>
        <begin position="23"/>
        <end position="259"/>
    </location>
</feature>
<sequence length="274" mass="31045">MSTFIVAEIGINHNGDLKLAKQLIDMAVVAGCDAVKFQKRTVDKVYTREYLASPRKSPWGETQREQKEGLEFGKKEYDEIDKYCREKGIEWYASAWDIDSQKFLQQYDCKYNKVASAMLTNDELMEEIAKEGKYTFVATGMSTLEEIDHAIEIFEKYNCPYELMHCNSTYPMPAEDANLKLIKVLGDVYKCKVGYSGHESGTLVSTCAVAAGATSIERHITLDRSMYGSDQKASIEPYELCKLVKDIRDTEKIMGTGEKVLTLAEEEVKKKLRG</sequence>
<gene>
    <name evidence="2" type="ORF">D7V94_06675</name>
</gene>
<keyword evidence="3" id="KW-1185">Reference proteome</keyword>
<dbReference type="GO" id="GO:0016051">
    <property type="term" value="P:carbohydrate biosynthetic process"/>
    <property type="evidence" value="ECO:0007669"/>
    <property type="project" value="InterPro"/>
</dbReference>
<dbReference type="Pfam" id="PF03102">
    <property type="entry name" value="NeuB"/>
    <property type="match status" value="1"/>
</dbReference>
<dbReference type="GO" id="GO:0047444">
    <property type="term" value="F:N-acylneuraminate-9-phosphate synthase activity"/>
    <property type="evidence" value="ECO:0007669"/>
    <property type="project" value="TreeGrafter"/>
</dbReference>
<dbReference type="PANTHER" id="PTHR42966:SF3">
    <property type="entry name" value="BLR5971 PROTEIN"/>
    <property type="match status" value="1"/>
</dbReference>
<evidence type="ECO:0000259" key="1">
    <source>
        <dbReference type="Pfam" id="PF03102"/>
    </source>
</evidence>
<evidence type="ECO:0000313" key="2">
    <source>
        <dbReference type="EMBL" id="RKI92360.1"/>
    </source>
</evidence>